<dbReference type="PANTHER" id="PTHR14389:SF3">
    <property type="entry name" value="PROTEIN FAM111A-LIKE"/>
    <property type="match status" value="1"/>
</dbReference>
<dbReference type="SUPFAM" id="SSF50494">
    <property type="entry name" value="Trypsin-like serine proteases"/>
    <property type="match status" value="1"/>
</dbReference>
<accession>A0A9Q1EN40</accession>
<gene>
    <name evidence="2" type="ORF">SKAU_G00341600</name>
</gene>
<organism evidence="2 3">
    <name type="scientific">Synaphobranchus kaupii</name>
    <name type="common">Kaup's arrowtooth eel</name>
    <dbReference type="NCBI Taxonomy" id="118154"/>
    <lineage>
        <taxon>Eukaryota</taxon>
        <taxon>Metazoa</taxon>
        <taxon>Chordata</taxon>
        <taxon>Craniata</taxon>
        <taxon>Vertebrata</taxon>
        <taxon>Euteleostomi</taxon>
        <taxon>Actinopterygii</taxon>
        <taxon>Neopterygii</taxon>
        <taxon>Teleostei</taxon>
        <taxon>Anguilliformes</taxon>
        <taxon>Synaphobranchidae</taxon>
        <taxon>Synaphobranchus</taxon>
    </lineage>
</organism>
<feature type="compositionally biased region" description="Basic and acidic residues" evidence="1">
    <location>
        <begin position="10"/>
        <end position="20"/>
    </location>
</feature>
<dbReference type="GO" id="GO:0006260">
    <property type="term" value="P:DNA replication"/>
    <property type="evidence" value="ECO:0007669"/>
    <property type="project" value="TreeGrafter"/>
</dbReference>
<evidence type="ECO:0000313" key="2">
    <source>
        <dbReference type="EMBL" id="KAJ8341869.1"/>
    </source>
</evidence>
<dbReference type="Proteomes" id="UP001152622">
    <property type="component" value="Chromosome 15"/>
</dbReference>
<dbReference type="InterPro" id="IPR009003">
    <property type="entry name" value="Peptidase_S1_PA"/>
</dbReference>
<dbReference type="AlphaFoldDB" id="A0A9Q1EN40"/>
<proteinExistence type="predicted"/>
<dbReference type="OrthoDB" id="10025068at2759"/>
<feature type="compositionally biased region" description="Low complexity" evidence="1">
    <location>
        <begin position="249"/>
        <end position="261"/>
    </location>
</feature>
<evidence type="ECO:0008006" key="4">
    <source>
        <dbReference type="Google" id="ProtNLM"/>
    </source>
</evidence>
<feature type="region of interest" description="Disordered" evidence="1">
    <location>
        <begin position="1"/>
        <end position="20"/>
    </location>
</feature>
<feature type="compositionally biased region" description="Basic and acidic residues" evidence="1">
    <location>
        <begin position="221"/>
        <end position="233"/>
    </location>
</feature>
<comment type="caution">
    <text evidence="2">The sequence shown here is derived from an EMBL/GenBank/DDBJ whole genome shotgun (WGS) entry which is preliminary data.</text>
</comment>
<dbReference type="GO" id="GO:0000785">
    <property type="term" value="C:chromatin"/>
    <property type="evidence" value="ECO:0007669"/>
    <property type="project" value="TreeGrafter"/>
</dbReference>
<evidence type="ECO:0000256" key="1">
    <source>
        <dbReference type="SAM" id="MobiDB-lite"/>
    </source>
</evidence>
<name>A0A9Q1EN40_SYNKA</name>
<keyword evidence="3" id="KW-1185">Reference proteome</keyword>
<dbReference type="GO" id="GO:0005634">
    <property type="term" value="C:nucleus"/>
    <property type="evidence" value="ECO:0007669"/>
    <property type="project" value="TreeGrafter"/>
</dbReference>
<reference evidence="2" key="1">
    <citation type="journal article" date="2023" name="Science">
        <title>Genome structures resolve the early diversification of teleost fishes.</title>
        <authorList>
            <person name="Parey E."/>
            <person name="Louis A."/>
            <person name="Montfort J."/>
            <person name="Bouchez O."/>
            <person name="Roques C."/>
            <person name="Iampietro C."/>
            <person name="Lluch J."/>
            <person name="Castinel A."/>
            <person name="Donnadieu C."/>
            <person name="Desvignes T."/>
            <person name="Floi Bucao C."/>
            <person name="Jouanno E."/>
            <person name="Wen M."/>
            <person name="Mejri S."/>
            <person name="Dirks R."/>
            <person name="Jansen H."/>
            <person name="Henkel C."/>
            <person name="Chen W.J."/>
            <person name="Zahm M."/>
            <person name="Cabau C."/>
            <person name="Klopp C."/>
            <person name="Thompson A.W."/>
            <person name="Robinson-Rechavi M."/>
            <person name="Braasch I."/>
            <person name="Lecointre G."/>
            <person name="Bobe J."/>
            <person name="Postlethwait J.H."/>
            <person name="Berthelot C."/>
            <person name="Roest Crollius H."/>
            <person name="Guiguen Y."/>
        </authorList>
    </citation>
    <scope>NUCLEOTIDE SEQUENCE</scope>
    <source>
        <strain evidence="2">WJC10195</strain>
    </source>
</reference>
<protein>
    <recommendedName>
        <fullName evidence="4">Serine protease</fullName>
    </recommendedName>
</protein>
<dbReference type="InterPro" id="IPR043504">
    <property type="entry name" value="Peptidase_S1_PA_chymotrypsin"/>
</dbReference>
<dbReference type="Gene3D" id="2.40.10.10">
    <property type="entry name" value="Trypsin-like serine proteases"/>
    <property type="match status" value="2"/>
</dbReference>
<evidence type="ECO:0000313" key="3">
    <source>
        <dbReference type="Proteomes" id="UP001152622"/>
    </source>
</evidence>
<dbReference type="PANTHER" id="PTHR14389">
    <property type="entry name" value="SI:CH1073-475A24.1"/>
    <property type="match status" value="1"/>
</dbReference>
<sequence length="665" mass="74689">MASNNTCSKMKNEPLESQEEHKTTHTFSFCQPDGPCSISCTTAGTVLEALKTSETFTSLVSDNKTKDIVIVRKTPQNADIAPHFPCWLIGENEVLTIQFTPKNNSDPAAPNSDPAAPNIVTEEQTFVTFYVDRTGGKNCLSKPFLKNMKIKDIHFLCIYARERETVEEALRNDGRFLEITFGKGNKLICDDETRMTVEMSRKVDITLDKKTFKLKMRSKKKAEPSESARKTDAGPRIADQATAPAQEQAGKSTPGSSKSAPAKPPAPAERSSAFHVIPDSEELLKILRSQFKGLLEHMKGREKGTGNKKVLKLLREEFSNNTDEFSKVRTMRNLMEMAKSVCQIIINGEFMGTGFLLFDRFILTNAHIFKGVAPQSNIQVNFHHEIDITSEHNLPIKQVIASAYGKDEHNCLDYALFELDENVTEDLPPPLLKQYCSPIQIGGLCIIGHPERGLKKYDHCSIIDYTHIANEYRESAVDTGTDICQWIKWNMSTVLENRTIPYETCFYGGSSGSPVFSVTGKVVGMHSGGFKEPNTESVIEFAHPLSSILKDILRKLATKPMPDVLTKFIEEAKTQDALHPVIADFIMFLGRNYQSCHRISLEEVINTVERDAHSREHCWINILETVSENVQQELKTWLVNLLDETQKNDCKLYQLLVQGLPMQCS</sequence>
<feature type="region of interest" description="Disordered" evidence="1">
    <location>
        <begin position="215"/>
        <end position="271"/>
    </location>
</feature>
<dbReference type="EMBL" id="JAINUF010000015">
    <property type="protein sequence ID" value="KAJ8341869.1"/>
    <property type="molecule type" value="Genomic_DNA"/>
</dbReference>
<dbReference type="Pfam" id="PF13365">
    <property type="entry name" value="Trypsin_2"/>
    <property type="match status" value="1"/>
</dbReference>